<dbReference type="RefSeq" id="WP_390320231.1">
    <property type="nucleotide sequence ID" value="NZ_JBHSPB010000020.1"/>
</dbReference>
<dbReference type="EC" id="2.3.1.-" evidence="2"/>
<evidence type="ECO:0000313" key="2">
    <source>
        <dbReference type="EMBL" id="MFC5723816.1"/>
    </source>
</evidence>
<dbReference type="EMBL" id="JBHSPB010000020">
    <property type="protein sequence ID" value="MFC5723816.1"/>
    <property type="molecule type" value="Genomic_DNA"/>
</dbReference>
<dbReference type="SUPFAM" id="SSF55729">
    <property type="entry name" value="Acyl-CoA N-acyltransferases (Nat)"/>
    <property type="match status" value="1"/>
</dbReference>
<protein>
    <submittedName>
        <fullName evidence="2">GNAT family N-acetyltransferase</fullName>
        <ecNumber evidence="2">2.3.1.-</ecNumber>
    </submittedName>
</protein>
<dbReference type="PROSITE" id="PS51186">
    <property type="entry name" value="GNAT"/>
    <property type="match status" value="1"/>
</dbReference>
<keyword evidence="3" id="KW-1185">Reference proteome</keyword>
<sequence length="178" mass="20344">METYVTTLHVRTYSHDDAADIRQTLLDVHADAYADRLDDAFVQKFPWFVDHWSSHPQFSCVIGYDGAEPVGYAYGAAANPGREWWRGHLEPAPAKDRTFHLSELMVRPKWRKTGAAERLHRALLDTRDHDLAVLLVDVTHPKVQALYESWTYRKAGERQPFPDSPLYAVMVATLPLAD</sequence>
<dbReference type="Gene3D" id="3.40.630.30">
    <property type="match status" value="1"/>
</dbReference>
<evidence type="ECO:0000313" key="3">
    <source>
        <dbReference type="Proteomes" id="UP001596083"/>
    </source>
</evidence>
<feature type="domain" description="N-acetyltransferase" evidence="1">
    <location>
        <begin position="8"/>
        <end position="175"/>
    </location>
</feature>
<reference evidence="3" key="1">
    <citation type="journal article" date="2019" name="Int. J. Syst. Evol. Microbiol.">
        <title>The Global Catalogue of Microorganisms (GCM) 10K type strain sequencing project: providing services to taxonomists for standard genome sequencing and annotation.</title>
        <authorList>
            <consortium name="The Broad Institute Genomics Platform"/>
            <consortium name="The Broad Institute Genome Sequencing Center for Infectious Disease"/>
            <person name="Wu L."/>
            <person name="Ma J."/>
        </authorList>
    </citation>
    <scope>NUCLEOTIDE SEQUENCE [LARGE SCALE GENOMIC DNA]</scope>
    <source>
        <strain evidence="3">CGMCC 4.7304</strain>
    </source>
</reference>
<gene>
    <name evidence="2" type="ORF">ACFP1Z_26985</name>
</gene>
<dbReference type="Pfam" id="PF00583">
    <property type="entry name" value="Acetyltransf_1"/>
    <property type="match status" value="1"/>
</dbReference>
<keyword evidence="2" id="KW-0808">Transferase</keyword>
<proteinExistence type="predicted"/>
<dbReference type="Proteomes" id="UP001596083">
    <property type="component" value="Unassembled WGS sequence"/>
</dbReference>
<evidence type="ECO:0000259" key="1">
    <source>
        <dbReference type="PROSITE" id="PS51186"/>
    </source>
</evidence>
<dbReference type="CDD" id="cd04301">
    <property type="entry name" value="NAT_SF"/>
    <property type="match status" value="1"/>
</dbReference>
<name>A0ABW0Z4R1_9ACTN</name>
<keyword evidence="2" id="KW-0012">Acyltransferase</keyword>
<dbReference type="GO" id="GO:0016746">
    <property type="term" value="F:acyltransferase activity"/>
    <property type="evidence" value="ECO:0007669"/>
    <property type="project" value="UniProtKB-KW"/>
</dbReference>
<dbReference type="InterPro" id="IPR016181">
    <property type="entry name" value="Acyl_CoA_acyltransferase"/>
</dbReference>
<accession>A0ABW0Z4R1</accession>
<dbReference type="InterPro" id="IPR000182">
    <property type="entry name" value="GNAT_dom"/>
</dbReference>
<comment type="caution">
    <text evidence="2">The sequence shown here is derived from an EMBL/GenBank/DDBJ whole genome shotgun (WGS) entry which is preliminary data.</text>
</comment>
<organism evidence="2 3">
    <name type="scientific">Streptomyces gamaensis</name>
    <dbReference type="NCBI Taxonomy" id="1763542"/>
    <lineage>
        <taxon>Bacteria</taxon>
        <taxon>Bacillati</taxon>
        <taxon>Actinomycetota</taxon>
        <taxon>Actinomycetes</taxon>
        <taxon>Kitasatosporales</taxon>
        <taxon>Streptomycetaceae</taxon>
        <taxon>Streptomyces</taxon>
    </lineage>
</organism>